<dbReference type="EMBL" id="QKYT01000137">
    <property type="protein sequence ID" value="RIA92006.1"/>
    <property type="molecule type" value="Genomic_DNA"/>
</dbReference>
<keyword evidence="3" id="KW-1185">Reference proteome</keyword>
<accession>A0A397T516</accession>
<name>A0A397T516_9GLOM</name>
<evidence type="ECO:0000256" key="1">
    <source>
        <dbReference type="SAM" id="SignalP"/>
    </source>
</evidence>
<evidence type="ECO:0000313" key="3">
    <source>
        <dbReference type="Proteomes" id="UP000265703"/>
    </source>
</evidence>
<dbReference type="AlphaFoldDB" id="A0A397T516"/>
<organism evidence="2 3">
    <name type="scientific">Glomus cerebriforme</name>
    <dbReference type="NCBI Taxonomy" id="658196"/>
    <lineage>
        <taxon>Eukaryota</taxon>
        <taxon>Fungi</taxon>
        <taxon>Fungi incertae sedis</taxon>
        <taxon>Mucoromycota</taxon>
        <taxon>Glomeromycotina</taxon>
        <taxon>Glomeromycetes</taxon>
        <taxon>Glomerales</taxon>
        <taxon>Glomeraceae</taxon>
        <taxon>Glomus</taxon>
    </lineage>
</organism>
<sequence length="93" mass="10125">MKPTLVLAIFLALIVIAQTSPVNFNKRQESTSEKGSQIPPEANSITIDRIDVAPAESTSSLGLEILYSTTIFFSFFTDHAELFLEGNGLGHLI</sequence>
<feature type="chain" id="PRO_5017449605" evidence="1">
    <location>
        <begin position="20"/>
        <end position="93"/>
    </location>
</feature>
<feature type="signal peptide" evidence="1">
    <location>
        <begin position="1"/>
        <end position="19"/>
    </location>
</feature>
<reference evidence="2 3" key="1">
    <citation type="submission" date="2018-06" db="EMBL/GenBank/DDBJ databases">
        <title>Comparative genomics reveals the genomic features of Rhizophagus irregularis, R. cerebriforme, R. diaphanum and Gigaspora rosea, and their symbiotic lifestyle signature.</title>
        <authorList>
            <person name="Morin E."/>
            <person name="San Clemente H."/>
            <person name="Chen E.C.H."/>
            <person name="De La Providencia I."/>
            <person name="Hainaut M."/>
            <person name="Kuo A."/>
            <person name="Kohler A."/>
            <person name="Murat C."/>
            <person name="Tang N."/>
            <person name="Roy S."/>
            <person name="Loubradou J."/>
            <person name="Henrissat B."/>
            <person name="Grigoriev I.V."/>
            <person name="Corradi N."/>
            <person name="Roux C."/>
            <person name="Martin F.M."/>
        </authorList>
    </citation>
    <scope>NUCLEOTIDE SEQUENCE [LARGE SCALE GENOMIC DNA]</scope>
    <source>
        <strain evidence="2 3">DAOM 227022</strain>
    </source>
</reference>
<comment type="caution">
    <text evidence="2">The sequence shown here is derived from an EMBL/GenBank/DDBJ whole genome shotgun (WGS) entry which is preliminary data.</text>
</comment>
<protein>
    <submittedName>
        <fullName evidence="2">Uncharacterized protein</fullName>
    </submittedName>
</protein>
<evidence type="ECO:0000313" key="2">
    <source>
        <dbReference type="EMBL" id="RIA92006.1"/>
    </source>
</evidence>
<gene>
    <name evidence="2" type="ORF">C1645_821252</name>
</gene>
<proteinExistence type="predicted"/>
<keyword evidence="1" id="KW-0732">Signal</keyword>
<dbReference type="Proteomes" id="UP000265703">
    <property type="component" value="Unassembled WGS sequence"/>
</dbReference>